<evidence type="ECO:0008006" key="4">
    <source>
        <dbReference type="Google" id="ProtNLM"/>
    </source>
</evidence>
<comment type="caution">
    <text evidence="2">The sequence shown here is derived from an EMBL/GenBank/DDBJ whole genome shotgun (WGS) entry which is preliminary data.</text>
</comment>
<reference evidence="2 3" key="1">
    <citation type="submission" date="2019-07" db="EMBL/GenBank/DDBJ databases">
        <title>Whole genome shotgun sequence of Microvirga aerophila NBRC 106136.</title>
        <authorList>
            <person name="Hosoyama A."/>
            <person name="Uohara A."/>
            <person name="Ohji S."/>
            <person name="Ichikawa N."/>
        </authorList>
    </citation>
    <scope>NUCLEOTIDE SEQUENCE [LARGE SCALE GENOMIC DNA]</scope>
    <source>
        <strain evidence="2 3">NBRC 106136</strain>
    </source>
</reference>
<dbReference type="AlphaFoldDB" id="A0A512BKP7"/>
<feature type="signal peptide" evidence="1">
    <location>
        <begin position="1"/>
        <end position="24"/>
    </location>
</feature>
<name>A0A512BKP7_9HYPH</name>
<keyword evidence="1" id="KW-0732">Signal</keyword>
<gene>
    <name evidence="2" type="ORF">MAE02_01990</name>
</gene>
<dbReference type="Proteomes" id="UP000321085">
    <property type="component" value="Unassembled WGS sequence"/>
</dbReference>
<accession>A0A512BKP7</accession>
<dbReference type="EMBL" id="BJYU01000001">
    <property type="protein sequence ID" value="GEO12503.1"/>
    <property type="molecule type" value="Genomic_DNA"/>
</dbReference>
<dbReference type="InterPro" id="IPR018736">
    <property type="entry name" value="DUF2279_periplasmic_lipo"/>
</dbReference>
<organism evidence="2 3">
    <name type="scientific">Microvirga aerophila</name>
    <dbReference type="NCBI Taxonomy" id="670291"/>
    <lineage>
        <taxon>Bacteria</taxon>
        <taxon>Pseudomonadati</taxon>
        <taxon>Pseudomonadota</taxon>
        <taxon>Alphaproteobacteria</taxon>
        <taxon>Hyphomicrobiales</taxon>
        <taxon>Methylobacteriaceae</taxon>
        <taxon>Microvirga</taxon>
    </lineage>
</organism>
<feature type="chain" id="PRO_5021843341" description="DUF2279 domain-containing protein" evidence="1">
    <location>
        <begin position="25"/>
        <end position="354"/>
    </location>
</feature>
<evidence type="ECO:0000313" key="3">
    <source>
        <dbReference type="Proteomes" id="UP000321085"/>
    </source>
</evidence>
<protein>
    <recommendedName>
        <fullName evidence="4">DUF2279 domain-containing protein</fullName>
    </recommendedName>
</protein>
<dbReference type="Pfam" id="PF10043">
    <property type="entry name" value="DUF2279"/>
    <property type="match status" value="1"/>
</dbReference>
<dbReference type="RefSeq" id="WP_114184401.1">
    <property type="nucleotide sequence ID" value="NZ_BJYU01000001.1"/>
</dbReference>
<proteinExistence type="predicted"/>
<dbReference type="OrthoDB" id="8154365at2"/>
<keyword evidence="3" id="KW-1185">Reference proteome</keyword>
<evidence type="ECO:0000313" key="2">
    <source>
        <dbReference type="EMBL" id="GEO12503.1"/>
    </source>
</evidence>
<evidence type="ECO:0000256" key="1">
    <source>
        <dbReference type="SAM" id="SignalP"/>
    </source>
</evidence>
<sequence>MRVVAFVACLAVLSTVLRPEASLAQPSGPSQYRPALRAKGQHAEMQAAAVATAAPTATANPEPIPIPPTFYSVSHLGDHLHAVRWELAVVGAAIATVGIKDWDWGNGSGFQTIEEGWFSKNTRHGGMDKIGHSFSTYVIADLLTDRIRANASDPAGAPITASLIAFGIMGLVETLDGFTGRHRFSREDIIANGAGALFSVFRNSIPGLREKLDWRIMYTPASFERPGITGENGILPPYERQRYIMALKGSGFETLKNTPLRYLELHTGFDARGFEEKERELGYPIERSLYIGLGLNLNEVLFGSGPTPNLARYKDTLPGWAVRKTFEYVQVPYTSVYYENRFSTVRRMGTTFRD</sequence>